<evidence type="ECO:0000259" key="2">
    <source>
        <dbReference type="Pfam" id="PF18997"/>
    </source>
</evidence>
<dbReference type="EMBL" id="GEEE01019592">
    <property type="protein sequence ID" value="JAP43633.1"/>
    <property type="molecule type" value="Transcribed_RNA"/>
</dbReference>
<dbReference type="InterPro" id="IPR043785">
    <property type="entry name" value="DUF5727"/>
</dbReference>
<evidence type="ECO:0000313" key="3">
    <source>
        <dbReference type="EMBL" id="JAP43633.1"/>
    </source>
</evidence>
<feature type="chain" id="PRO_5007050766" description="DUF5727 domain-containing protein" evidence="1">
    <location>
        <begin position="26"/>
        <end position="248"/>
    </location>
</feature>
<dbReference type="Pfam" id="PF18997">
    <property type="entry name" value="DUF5727"/>
    <property type="match status" value="1"/>
</dbReference>
<name>A0A0X3NW91_SCHSO</name>
<keyword evidence="1" id="KW-0732">Signal</keyword>
<feature type="domain" description="DUF5727" evidence="2">
    <location>
        <begin position="63"/>
        <end position="244"/>
    </location>
</feature>
<dbReference type="AlphaFoldDB" id="A0A0X3NW91"/>
<sequence length="248" mass="28504">MLTTSKWARMLWIALLLDFFGIKCGEAPVLWGSSVVTDSYGPSPLLRYETEFRETLILDNEGLDIFNGACYVNDIEVGRPCSVNRISAGVVFEIKLYNVTDHKELNLWEYTTLFVPDCVFPHSSTGEALPEVSLPFSKFMKGFNELNITFAALINLHSYNLVLVNNRYLICKWDNTGLRDGDKNFCQLTFRDNNREAWFYGIFPKEHNKRNTYRWYSNVKSRISVSVDWMQTGNAPEDEICSKKSKSG</sequence>
<evidence type="ECO:0000256" key="1">
    <source>
        <dbReference type="SAM" id="SignalP"/>
    </source>
</evidence>
<organism evidence="3">
    <name type="scientific">Schistocephalus solidus</name>
    <name type="common">Tapeworm</name>
    <dbReference type="NCBI Taxonomy" id="70667"/>
    <lineage>
        <taxon>Eukaryota</taxon>
        <taxon>Metazoa</taxon>
        <taxon>Spiralia</taxon>
        <taxon>Lophotrochozoa</taxon>
        <taxon>Platyhelminthes</taxon>
        <taxon>Cestoda</taxon>
        <taxon>Eucestoda</taxon>
        <taxon>Diphyllobothriidea</taxon>
        <taxon>Diphyllobothriidae</taxon>
        <taxon>Schistocephalus</taxon>
    </lineage>
</organism>
<protein>
    <recommendedName>
        <fullName evidence="2">DUF5727 domain-containing protein</fullName>
    </recommendedName>
</protein>
<proteinExistence type="predicted"/>
<gene>
    <name evidence="3" type="ORF">TR143736</name>
</gene>
<feature type="signal peptide" evidence="1">
    <location>
        <begin position="1"/>
        <end position="25"/>
    </location>
</feature>
<reference evidence="3" key="1">
    <citation type="submission" date="2016-01" db="EMBL/GenBank/DDBJ databases">
        <title>Reference transcriptome for the parasite Schistocephalus solidus: insights into the molecular evolution of parasitism.</title>
        <authorList>
            <person name="Hebert F.O."/>
            <person name="Grambauer S."/>
            <person name="Barber I."/>
            <person name="Landry C.R."/>
            <person name="Aubin-Horth N."/>
        </authorList>
    </citation>
    <scope>NUCLEOTIDE SEQUENCE</scope>
</reference>
<accession>A0A0X3NW91</accession>